<dbReference type="PROSITE" id="PS01066">
    <property type="entry name" value="UPP_SYNTHASE"/>
    <property type="match status" value="1"/>
</dbReference>
<feature type="active site" evidence="5">
    <location>
        <position position="56"/>
    </location>
</feature>
<accession>A0A846XST9</accession>
<dbReference type="NCBIfam" id="TIGR00055">
    <property type="entry name" value="uppS"/>
    <property type="match status" value="1"/>
</dbReference>
<feature type="binding site" evidence="5">
    <location>
        <position position="247"/>
    </location>
    <ligand>
        <name>Mg(2+)</name>
        <dbReference type="ChEBI" id="CHEBI:18420"/>
    </ligand>
</feature>
<comment type="caution">
    <text evidence="6">The sequence shown here is derived from an EMBL/GenBank/DDBJ whole genome shotgun (WGS) entry which is preliminary data.</text>
</comment>
<feature type="binding site" evidence="5">
    <location>
        <position position="74"/>
    </location>
    <ligand>
        <name>substrate</name>
    </ligand>
</feature>
<dbReference type="GO" id="GO:0033850">
    <property type="term" value="F:Z-farnesyl diphosphate synthase activity"/>
    <property type="evidence" value="ECO:0007669"/>
    <property type="project" value="TreeGrafter"/>
</dbReference>
<comment type="caution">
    <text evidence="5">Lacks conserved residue(s) required for the propagation of feature annotation.</text>
</comment>
<dbReference type="Proteomes" id="UP000565711">
    <property type="component" value="Unassembled WGS sequence"/>
</dbReference>
<evidence type="ECO:0000256" key="5">
    <source>
        <dbReference type="HAMAP-Rule" id="MF_01139"/>
    </source>
</evidence>
<protein>
    <recommendedName>
        <fullName evidence="5">Isoprenyl transferase</fullName>
        <ecNumber evidence="5">2.5.1.-</ecNumber>
    </recommendedName>
</protein>
<dbReference type="GO" id="GO:0005886">
    <property type="term" value="C:plasma membrane"/>
    <property type="evidence" value="ECO:0007669"/>
    <property type="project" value="TreeGrafter"/>
</dbReference>
<feature type="binding site" evidence="5">
    <location>
        <position position="108"/>
    </location>
    <ligand>
        <name>substrate</name>
    </ligand>
</feature>
<evidence type="ECO:0000256" key="1">
    <source>
        <dbReference type="ARBA" id="ARBA00022679"/>
    </source>
</evidence>
<dbReference type="InterPro" id="IPR018520">
    <property type="entry name" value="UPP_synth-like_CS"/>
</dbReference>
<feature type="binding site" evidence="5">
    <location>
        <begin position="234"/>
        <end position="236"/>
    </location>
    <ligand>
        <name>substrate</name>
    </ligand>
</feature>
<feature type="binding site" evidence="5">
    <location>
        <position position="228"/>
    </location>
    <ligand>
        <name>substrate</name>
    </ligand>
</feature>
<feature type="binding site" evidence="5">
    <location>
        <position position="56"/>
    </location>
    <ligand>
        <name>Mg(2+)</name>
        <dbReference type="ChEBI" id="CHEBI:18420"/>
    </ligand>
</feature>
<proteinExistence type="inferred from homology"/>
<sequence>MARAARERWIRLAAVKLAGRVLGRKVRGLPYRIYEAQLSKQLAGKRHPRHVAVVCDGNRRWARENGFTDVTHGHRVGALKIAELVGWCQAEGIEMVTVYLLSNENLNRTADELETLFEVITDVVEELAAPENNWGVRIVGSLQSLPEDVAARMQSAADGTQGRAGGIHVNVAVGYGGRQEIADAVQSLVRQEIAAGETGEDLVQSLTVNAIGQHLYTSGQPDPDLVIRTSGEQRLSGFLLWQSAYSEIWFTEAYWPEFRRVDFLRALRDYAARHRRYGV</sequence>
<keyword evidence="2 5" id="KW-0479">Metal-binding</keyword>
<name>A0A846XST9_9NOCA</name>
<evidence type="ECO:0000313" key="7">
    <source>
        <dbReference type="Proteomes" id="UP000565711"/>
    </source>
</evidence>
<dbReference type="NCBIfam" id="NF011403">
    <property type="entry name" value="PRK14828.1"/>
    <property type="match status" value="1"/>
</dbReference>
<dbReference type="GO" id="GO:0016094">
    <property type="term" value="P:polyprenol biosynthetic process"/>
    <property type="evidence" value="ECO:0007669"/>
    <property type="project" value="TreeGrafter"/>
</dbReference>
<dbReference type="InterPro" id="IPR001441">
    <property type="entry name" value="UPP_synth-like"/>
</dbReference>
<dbReference type="AlphaFoldDB" id="A0A846XST9"/>
<dbReference type="HAMAP" id="MF_01139">
    <property type="entry name" value="ISPT"/>
    <property type="match status" value="1"/>
</dbReference>
<gene>
    <name evidence="6" type="ORF">HGA08_01785</name>
</gene>
<evidence type="ECO:0000256" key="3">
    <source>
        <dbReference type="ARBA" id="ARBA00022842"/>
    </source>
</evidence>
<dbReference type="CDD" id="cd00475">
    <property type="entry name" value="Cis_IPPS"/>
    <property type="match status" value="1"/>
</dbReference>
<feature type="active site" description="Proton acceptor" evidence="5">
    <location>
        <position position="105"/>
    </location>
</feature>
<dbReference type="GO" id="GO:0045547">
    <property type="term" value="F:ditrans,polycis-polyprenyl diphosphate synthase [(2E,6E)-farnesyl diphosphate specific] activity"/>
    <property type="evidence" value="ECO:0007669"/>
    <property type="project" value="TreeGrafter"/>
</dbReference>
<keyword evidence="3 5" id="KW-0460">Magnesium</keyword>
<evidence type="ECO:0000256" key="2">
    <source>
        <dbReference type="ARBA" id="ARBA00022723"/>
    </source>
</evidence>
<keyword evidence="1 5" id="KW-0808">Transferase</keyword>
<dbReference type="SUPFAM" id="SSF64005">
    <property type="entry name" value="Undecaprenyl diphosphate synthase"/>
    <property type="match status" value="1"/>
</dbReference>
<organism evidence="6 7">
    <name type="scientific">Nocardia vermiculata</name>
    <dbReference type="NCBI Taxonomy" id="257274"/>
    <lineage>
        <taxon>Bacteria</taxon>
        <taxon>Bacillati</taxon>
        <taxon>Actinomycetota</taxon>
        <taxon>Actinomycetes</taxon>
        <taxon>Mycobacteriales</taxon>
        <taxon>Nocardiaceae</taxon>
        <taxon>Nocardia</taxon>
    </lineage>
</organism>
<dbReference type="InterPro" id="IPR036424">
    <property type="entry name" value="UPP_synth-like_sf"/>
</dbReference>
<feature type="binding site" evidence="5">
    <location>
        <begin position="102"/>
        <end position="104"/>
    </location>
    <ligand>
        <name>substrate</name>
    </ligand>
</feature>
<comment type="subunit">
    <text evidence="5">Homodimer.</text>
</comment>
<reference evidence="6 7" key="1">
    <citation type="submission" date="2020-04" db="EMBL/GenBank/DDBJ databases">
        <title>MicrobeNet Type strains.</title>
        <authorList>
            <person name="Nicholson A.C."/>
        </authorList>
    </citation>
    <scope>NUCLEOTIDE SEQUENCE [LARGE SCALE GENOMIC DNA]</scope>
    <source>
        <strain evidence="6 7">JCM 12354</strain>
    </source>
</reference>
<keyword evidence="7" id="KW-1185">Reference proteome</keyword>
<dbReference type="PANTHER" id="PTHR10291:SF43">
    <property type="entry name" value="DEHYDRODOLICHYL DIPHOSPHATE SYNTHASE COMPLEX SUBUNIT DHDDS"/>
    <property type="match status" value="1"/>
</dbReference>
<dbReference type="EMBL" id="JAAXOP010000001">
    <property type="protein sequence ID" value="NKY48940.1"/>
    <property type="molecule type" value="Genomic_DNA"/>
</dbReference>
<feature type="binding site" evidence="5">
    <location>
        <position position="61"/>
    </location>
    <ligand>
        <name>substrate</name>
    </ligand>
</feature>
<feature type="binding site" evidence="5">
    <location>
        <begin position="57"/>
        <end position="60"/>
    </location>
    <ligand>
        <name>substrate</name>
    </ligand>
</feature>
<comment type="similarity">
    <text evidence="4">Belongs to the UPP synthase family. Z-FPP synthase subfamily.</text>
</comment>
<dbReference type="PANTHER" id="PTHR10291">
    <property type="entry name" value="DEHYDRODOLICHYL DIPHOSPHATE SYNTHASE FAMILY MEMBER"/>
    <property type="match status" value="1"/>
</dbReference>
<comment type="cofactor">
    <cofactor evidence="5">
        <name>Mg(2+)</name>
        <dbReference type="ChEBI" id="CHEBI:18420"/>
    </cofactor>
    <text evidence="5">Binds 2 magnesium ions per subunit.</text>
</comment>
<dbReference type="Pfam" id="PF01255">
    <property type="entry name" value="Prenyltransf"/>
    <property type="match status" value="1"/>
</dbReference>
<comment type="function">
    <text evidence="5">Catalyzes the condensation of isopentenyl diphosphate (IPP) with allylic pyrophosphates generating different type of terpenoids.</text>
</comment>
<evidence type="ECO:0000256" key="4">
    <source>
        <dbReference type="ARBA" id="ARBA00038453"/>
    </source>
</evidence>
<dbReference type="EC" id="2.5.1.-" evidence="5"/>
<dbReference type="Gene3D" id="3.40.1180.10">
    <property type="entry name" value="Decaprenyl diphosphate synthase-like"/>
    <property type="match status" value="1"/>
</dbReference>
<dbReference type="GO" id="GO:0000287">
    <property type="term" value="F:magnesium ion binding"/>
    <property type="evidence" value="ECO:0007669"/>
    <property type="project" value="UniProtKB-UniRule"/>
</dbReference>
<evidence type="ECO:0000313" key="6">
    <source>
        <dbReference type="EMBL" id="NKY48940.1"/>
    </source>
</evidence>
<dbReference type="FunFam" id="3.40.1180.10:FF:000003">
    <property type="entry name" value="Isoprenyl transferase 2"/>
    <property type="match status" value="1"/>
</dbReference>